<dbReference type="OrthoDB" id="1550945at2"/>
<organism evidence="2">
    <name type="scientific">Granulicella tundricola (strain ATCC BAA-1859 / DSM 23138 / MP5ACTX9)</name>
    <dbReference type="NCBI Taxonomy" id="1198114"/>
    <lineage>
        <taxon>Bacteria</taxon>
        <taxon>Pseudomonadati</taxon>
        <taxon>Acidobacteriota</taxon>
        <taxon>Terriglobia</taxon>
        <taxon>Terriglobales</taxon>
        <taxon>Acidobacteriaceae</taxon>
        <taxon>Granulicella</taxon>
    </lineage>
</organism>
<dbReference type="Pfam" id="PF09981">
    <property type="entry name" value="DUF2218"/>
    <property type="match status" value="1"/>
</dbReference>
<dbReference type="AlphaFoldDB" id="E8WVT9"/>
<dbReference type="eggNOG" id="COG3553">
    <property type="taxonomic scope" value="Bacteria"/>
</dbReference>
<dbReference type="Gene3D" id="3.30.310.50">
    <property type="entry name" value="Alpha-D-phosphohexomutase, C-terminal domain"/>
    <property type="match status" value="1"/>
</dbReference>
<keyword evidence="2" id="KW-1185">Reference proteome</keyword>
<proteinExistence type="predicted"/>
<name>E8WVT9_GRATM</name>
<dbReference type="KEGG" id="acm:AciX9_3697"/>
<evidence type="ECO:0000313" key="1">
    <source>
        <dbReference type="EMBL" id="ADW70698.1"/>
    </source>
</evidence>
<accession>E8WVT9</accession>
<reference evidence="2" key="1">
    <citation type="submission" date="2011-01" db="EMBL/GenBank/DDBJ databases">
        <title>Complete sequence of chromosome of Acidobacterium sp. MP5ACTX9.</title>
        <authorList>
            <consortium name="US DOE Joint Genome Institute"/>
            <person name="Lucas S."/>
            <person name="Copeland A."/>
            <person name="Lapidus A."/>
            <person name="Cheng J.-F."/>
            <person name="Goodwin L."/>
            <person name="Pitluck S."/>
            <person name="Teshima H."/>
            <person name="Detter J.C."/>
            <person name="Han C."/>
            <person name="Tapia R."/>
            <person name="Land M."/>
            <person name="Hauser L."/>
            <person name="Kyrpides N."/>
            <person name="Ivanova N."/>
            <person name="Ovchinnikova G."/>
            <person name="Pagani I."/>
            <person name="Rawat S.R."/>
            <person name="Mannisto M."/>
            <person name="Haggblom M.M."/>
            <person name="Woyke T."/>
        </authorList>
    </citation>
    <scope>NUCLEOTIDE SEQUENCE [LARGE SCALE GENOMIC DNA]</scope>
    <source>
        <strain evidence="2">MP5ACTX9</strain>
    </source>
</reference>
<dbReference type="STRING" id="1198114.AciX9_3697"/>
<evidence type="ECO:0000313" key="2">
    <source>
        <dbReference type="Proteomes" id="UP000000343"/>
    </source>
</evidence>
<dbReference type="PaxDb" id="1198114-AciX9_3697"/>
<dbReference type="InterPro" id="IPR014543">
    <property type="entry name" value="UCP028291"/>
</dbReference>
<dbReference type="Proteomes" id="UP000000343">
    <property type="component" value="Chromosome"/>
</dbReference>
<dbReference type="HOGENOM" id="CLU_127482_1_1_0"/>
<dbReference type="EMBL" id="CP002480">
    <property type="protein sequence ID" value="ADW70698.1"/>
    <property type="molecule type" value="Genomic_DNA"/>
</dbReference>
<dbReference type="RefSeq" id="WP_013582007.1">
    <property type="nucleotide sequence ID" value="NC_015064.1"/>
</dbReference>
<gene>
    <name evidence="1" type="ordered locus">AciX9_3697</name>
</gene>
<sequence length="94" mass="10956">MMLSRAELRTTHAVEYLRELCRHWAHRFPVEYDDTHGKIKLDRAICTLMSAPAALSVYLEVEDAADQDDAEKLIADRLRHIGSQETLDFHWFQS</sequence>
<protein>
    <submittedName>
        <fullName evidence="1">Uncharacterized conserved protein UCP028291</fullName>
    </submittedName>
</protein>